<dbReference type="Pfam" id="PF23559">
    <property type="entry name" value="WHD_DRP"/>
    <property type="match status" value="1"/>
</dbReference>
<sequence>MSIPASMSLSAVGVVGAVNECVTLFQWAKSAIPSLYSRWSGSQEQILQDHVLQLESGLQRLRDTLPAIYDLVNKAEWRSHEPVVAKLLPNLKDAVAEAEDLLDEFGWYEKKVQVEGNASQSSFIDFFHTVVQGSFNKLNDVQLRLNHLSNMGLRGVTRCFDKLVRPETTSLPNETKIFGRDKELKQLLGFLNVPTISKRKRATKTSSINASASNHVSNESRALDLPVLPIVGIGGVGKTTLAQHICSHQQVKSHFELIIWICVSDDFDVKRLTKEVIQSCTGNEATSDNLDSLQRALSNHVNNKRLLIVLDDTWDDALKENGQCWKRFCAPFRSALDGSTMLVTTRCPNVSQGVRTMEPIIVEGLKDDIFWNFFKLCAFGSEGSNSDPELEHIGKCILPKLKGSPLAAKTLGRMLSMDLQASHWNSIRESELWELKQEETDILPALRLSYMYLPFYLKQCFAFCAVYPKDYKFDKTLLVEIWAAEGLVDPQGGIPIQDIGYQYFEDLVTRSFFQKISSRYVIHDLLHDMAQMVSKQDCCILRNKSDLDKVPQNVRHLYVLPSSEFDDSSLLRLCKYTKLRTIICKKDLKKKAGFVMSKWCTKLPRMRVISCVSTDELPDNIGNWKHLQYIEIVKARPLKKIPSTFCWLYHLQILYAKNCRLESLPDGFSKLISLGKFESVGLTYYDGRRMCLGHTNKCREFTLLKNLNRFRGHLQLIDVRVLSKDHAAEADLKNKKYLHGLKLDMGKPEDHAIYYHGLYIPNNDIEVVEVLQPPLSLKSLVLKYYDSISLPSWFQPKNLTSLKSLTFECCFQLGSISPPASLEKLVIKDCPNLVSIGGAKAVAKIKTVEISMCPKLKEAEQINKISRLRDWRHRREIAKLIGK</sequence>
<gene>
    <name evidence="11" type="ORF">TRITD_1Av1G218220</name>
</gene>
<dbReference type="Proteomes" id="UP000324705">
    <property type="component" value="Chromosome 1A"/>
</dbReference>
<dbReference type="Gene3D" id="1.20.5.4130">
    <property type="match status" value="1"/>
</dbReference>
<protein>
    <submittedName>
        <fullName evidence="11">Uncharacterized protein</fullName>
    </submittedName>
</protein>
<feature type="domain" description="Disease resistance N-terminal" evidence="8">
    <location>
        <begin position="52"/>
        <end position="113"/>
    </location>
</feature>
<dbReference type="EMBL" id="LT934111">
    <property type="protein sequence ID" value="VAH11030.1"/>
    <property type="molecule type" value="Genomic_DNA"/>
</dbReference>
<dbReference type="Gene3D" id="3.80.10.10">
    <property type="entry name" value="Ribonuclease Inhibitor"/>
    <property type="match status" value="1"/>
</dbReference>
<keyword evidence="2" id="KW-0433">Leucine-rich repeat</keyword>
<evidence type="ECO:0000259" key="7">
    <source>
        <dbReference type="Pfam" id="PF00931"/>
    </source>
</evidence>
<dbReference type="InterPro" id="IPR036388">
    <property type="entry name" value="WH-like_DNA-bd_sf"/>
</dbReference>
<evidence type="ECO:0000259" key="10">
    <source>
        <dbReference type="Pfam" id="PF25019"/>
    </source>
</evidence>
<dbReference type="GO" id="GO:0005524">
    <property type="term" value="F:ATP binding"/>
    <property type="evidence" value="ECO:0007669"/>
    <property type="project" value="UniProtKB-KW"/>
</dbReference>
<evidence type="ECO:0000259" key="8">
    <source>
        <dbReference type="Pfam" id="PF18052"/>
    </source>
</evidence>
<dbReference type="InterPro" id="IPR041118">
    <property type="entry name" value="Rx_N"/>
</dbReference>
<name>A0A9R0QJ70_TRITD</name>
<dbReference type="PRINTS" id="PR00364">
    <property type="entry name" value="DISEASERSIST"/>
</dbReference>
<dbReference type="InterPro" id="IPR058922">
    <property type="entry name" value="WHD_DRP"/>
</dbReference>
<dbReference type="InterPro" id="IPR056789">
    <property type="entry name" value="LRR_R13L1-DRL21"/>
</dbReference>
<dbReference type="SUPFAM" id="SSF52540">
    <property type="entry name" value="P-loop containing nucleoside triphosphate hydrolases"/>
    <property type="match status" value="1"/>
</dbReference>
<evidence type="ECO:0000259" key="9">
    <source>
        <dbReference type="Pfam" id="PF23559"/>
    </source>
</evidence>
<dbReference type="Pfam" id="PF00931">
    <property type="entry name" value="NB-ARC"/>
    <property type="match status" value="1"/>
</dbReference>
<dbReference type="InterPro" id="IPR032675">
    <property type="entry name" value="LRR_dom_sf"/>
</dbReference>
<dbReference type="Pfam" id="PF25019">
    <property type="entry name" value="LRR_R13L1-DRL21"/>
    <property type="match status" value="1"/>
</dbReference>
<proteinExistence type="inferred from homology"/>
<keyword evidence="4" id="KW-0547">Nucleotide-binding</keyword>
<dbReference type="GO" id="GO:0043531">
    <property type="term" value="F:ADP binding"/>
    <property type="evidence" value="ECO:0007669"/>
    <property type="project" value="InterPro"/>
</dbReference>
<keyword evidence="12" id="KW-1185">Reference proteome</keyword>
<dbReference type="InterPro" id="IPR042197">
    <property type="entry name" value="Apaf_helical"/>
</dbReference>
<dbReference type="GO" id="GO:0006952">
    <property type="term" value="P:defense response"/>
    <property type="evidence" value="ECO:0007669"/>
    <property type="project" value="UniProtKB-KW"/>
</dbReference>
<accession>A0A9R0QJ70</accession>
<evidence type="ECO:0000256" key="6">
    <source>
        <dbReference type="ARBA" id="ARBA00022840"/>
    </source>
</evidence>
<dbReference type="PANTHER" id="PTHR36766:SF40">
    <property type="entry name" value="DISEASE RESISTANCE PROTEIN RGA3"/>
    <property type="match status" value="1"/>
</dbReference>
<reference evidence="11 12" key="1">
    <citation type="submission" date="2017-09" db="EMBL/GenBank/DDBJ databases">
        <authorList>
            <consortium name="International Durum Wheat Genome Sequencing Consortium (IDWGSC)"/>
            <person name="Milanesi L."/>
        </authorList>
    </citation>
    <scope>NUCLEOTIDE SEQUENCE [LARGE SCALE GENOMIC DNA]</scope>
    <source>
        <strain evidence="12">cv. Svevo</strain>
    </source>
</reference>
<feature type="domain" description="NB-ARC" evidence="7">
    <location>
        <begin position="224"/>
        <end position="380"/>
    </location>
</feature>
<comment type="similarity">
    <text evidence="1">Belongs to the disease resistance NB-LRR family.</text>
</comment>
<dbReference type="Gene3D" id="1.10.8.430">
    <property type="entry name" value="Helical domain of apoptotic protease-activating factors"/>
    <property type="match status" value="1"/>
</dbReference>
<dbReference type="Gene3D" id="1.10.10.10">
    <property type="entry name" value="Winged helix-like DNA-binding domain superfamily/Winged helix DNA-binding domain"/>
    <property type="match status" value="1"/>
</dbReference>
<evidence type="ECO:0000256" key="4">
    <source>
        <dbReference type="ARBA" id="ARBA00022741"/>
    </source>
</evidence>
<evidence type="ECO:0000256" key="5">
    <source>
        <dbReference type="ARBA" id="ARBA00022821"/>
    </source>
</evidence>
<evidence type="ECO:0000313" key="11">
    <source>
        <dbReference type="EMBL" id="VAH11030.1"/>
    </source>
</evidence>
<evidence type="ECO:0000256" key="3">
    <source>
        <dbReference type="ARBA" id="ARBA00022737"/>
    </source>
</evidence>
<dbReference type="GO" id="GO:0051707">
    <property type="term" value="P:response to other organism"/>
    <property type="evidence" value="ECO:0007669"/>
    <property type="project" value="UniProtKB-ARBA"/>
</dbReference>
<evidence type="ECO:0000256" key="2">
    <source>
        <dbReference type="ARBA" id="ARBA00022614"/>
    </source>
</evidence>
<evidence type="ECO:0000313" key="12">
    <source>
        <dbReference type="Proteomes" id="UP000324705"/>
    </source>
</evidence>
<dbReference type="SUPFAM" id="SSF52058">
    <property type="entry name" value="L domain-like"/>
    <property type="match status" value="1"/>
</dbReference>
<feature type="domain" description="R13L1/DRL21-like LRR repeat region" evidence="10">
    <location>
        <begin position="704"/>
        <end position="827"/>
    </location>
</feature>
<dbReference type="AlphaFoldDB" id="A0A9R0QJ70"/>
<dbReference type="InterPro" id="IPR027417">
    <property type="entry name" value="P-loop_NTPase"/>
</dbReference>
<keyword evidence="6" id="KW-0067">ATP-binding</keyword>
<keyword evidence="3" id="KW-0677">Repeat</keyword>
<dbReference type="Gene3D" id="3.40.50.300">
    <property type="entry name" value="P-loop containing nucleotide triphosphate hydrolases"/>
    <property type="match status" value="1"/>
</dbReference>
<dbReference type="Pfam" id="PF18052">
    <property type="entry name" value="Rx_N"/>
    <property type="match status" value="1"/>
</dbReference>
<dbReference type="Gramene" id="TRITD1Av1G218220.1">
    <property type="protein sequence ID" value="TRITD1Av1G218220.1"/>
    <property type="gene ID" value="TRITD1Av1G218220"/>
</dbReference>
<dbReference type="PANTHER" id="PTHR36766">
    <property type="entry name" value="PLANT BROAD-SPECTRUM MILDEW RESISTANCE PROTEIN RPW8"/>
    <property type="match status" value="1"/>
</dbReference>
<dbReference type="OMA" id="WARSTIS"/>
<feature type="domain" description="Disease resistance protein winged helix" evidence="9">
    <location>
        <begin position="466"/>
        <end position="530"/>
    </location>
</feature>
<organism evidence="11 12">
    <name type="scientific">Triticum turgidum subsp. durum</name>
    <name type="common">Durum wheat</name>
    <name type="synonym">Triticum durum</name>
    <dbReference type="NCBI Taxonomy" id="4567"/>
    <lineage>
        <taxon>Eukaryota</taxon>
        <taxon>Viridiplantae</taxon>
        <taxon>Streptophyta</taxon>
        <taxon>Embryophyta</taxon>
        <taxon>Tracheophyta</taxon>
        <taxon>Spermatophyta</taxon>
        <taxon>Magnoliopsida</taxon>
        <taxon>Liliopsida</taxon>
        <taxon>Poales</taxon>
        <taxon>Poaceae</taxon>
        <taxon>BOP clade</taxon>
        <taxon>Pooideae</taxon>
        <taxon>Triticodae</taxon>
        <taxon>Triticeae</taxon>
        <taxon>Triticinae</taxon>
        <taxon>Triticum</taxon>
    </lineage>
</organism>
<evidence type="ECO:0000256" key="1">
    <source>
        <dbReference type="ARBA" id="ARBA00008894"/>
    </source>
</evidence>
<dbReference type="InterPro" id="IPR002182">
    <property type="entry name" value="NB-ARC"/>
</dbReference>
<keyword evidence="5" id="KW-0611">Plant defense</keyword>